<dbReference type="eggNOG" id="COG0346">
    <property type="taxonomic scope" value="Bacteria"/>
</dbReference>
<dbReference type="AlphaFoldDB" id="H6RQK4"/>
<dbReference type="KEGG" id="bsd:BLASA_4569"/>
<dbReference type="Proteomes" id="UP000007517">
    <property type="component" value="Chromosome"/>
</dbReference>
<feature type="region of interest" description="Disordered" evidence="2">
    <location>
        <begin position="1"/>
        <end position="22"/>
    </location>
</feature>
<evidence type="ECO:0000256" key="2">
    <source>
        <dbReference type="SAM" id="MobiDB-lite"/>
    </source>
</evidence>
<keyword evidence="5" id="KW-1185">Reference proteome</keyword>
<gene>
    <name evidence="4" type="ordered locus">BLASA_4569</name>
</gene>
<accession>H6RQK4</accession>
<dbReference type="PANTHER" id="PTHR43048">
    <property type="entry name" value="METHYLMALONYL-COA EPIMERASE"/>
    <property type="match status" value="1"/>
</dbReference>
<reference evidence="5" key="2">
    <citation type="submission" date="2012-02" db="EMBL/GenBank/DDBJ databases">
        <title>Complete genome sequence of Blastococcus saxobsidens strain DD2.</title>
        <authorList>
            <person name="Genoscope."/>
        </authorList>
    </citation>
    <scope>NUCLEOTIDE SEQUENCE [LARGE SCALE GENOMIC DNA]</scope>
    <source>
        <strain evidence="5">DD2</strain>
    </source>
</reference>
<dbReference type="PANTHER" id="PTHR43048:SF3">
    <property type="entry name" value="METHYLMALONYL-COA EPIMERASE, MITOCHONDRIAL"/>
    <property type="match status" value="1"/>
</dbReference>
<dbReference type="GO" id="GO:0046491">
    <property type="term" value="P:L-methylmalonyl-CoA metabolic process"/>
    <property type="evidence" value="ECO:0007669"/>
    <property type="project" value="TreeGrafter"/>
</dbReference>
<feature type="domain" description="VOC" evidence="3">
    <location>
        <begin position="25"/>
        <end position="171"/>
    </location>
</feature>
<keyword evidence="1" id="KW-0479">Metal-binding</keyword>
<protein>
    <recommendedName>
        <fullName evidence="3">VOC domain-containing protein</fullName>
    </recommendedName>
</protein>
<dbReference type="Pfam" id="PF13669">
    <property type="entry name" value="Glyoxalase_4"/>
    <property type="match status" value="1"/>
</dbReference>
<dbReference type="InterPro" id="IPR037523">
    <property type="entry name" value="VOC_core"/>
</dbReference>
<evidence type="ECO:0000259" key="3">
    <source>
        <dbReference type="PROSITE" id="PS51819"/>
    </source>
</evidence>
<dbReference type="EMBL" id="FO117623">
    <property type="protein sequence ID" value="CCG05372.1"/>
    <property type="molecule type" value="Genomic_DNA"/>
</dbReference>
<dbReference type="SUPFAM" id="SSF54593">
    <property type="entry name" value="Glyoxalase/Bleomycin resistance protein/Dihydroxybiphenyl dioxygenase"/>
    <property type="match status" value="1"/>
</dbReference>
<reference evidence="4 5" key="1">
    <citation type="journal article" date="2012" name="J. Bacteriol.">
        <title>Genome Sequence of Blastococcus saxobsidens DD2, a Stone-Inhabiting Bacterium.</title>
        <authorList>
            <person name="Chouaia B."/>
            <person name="Crotti E."/>
            <person name="Brusetti L."/>
            <person name="Daffonchio D."/>
            <person name="Essoussi I."/>
            <person name="Nouioui I."/>
            <person name="Sbissi I."/>
            <person name="Ghodhbane-Gtari F."/>
            <person name="Gtari M."/>
            <person name="Vacherie B."/>
            <person name="Barbe V."/>
            <person name="Medigue C."/>
            <person name="Gury J."/>
            <person name="Pujic P."/>
            <person name="Normand P."/>
        </authorList>
    </citation>
    <scope>NUCLEOTIDE SEQUENCE [LARGE SCALE GENOMIC DNA]</scope>
    <source>
        <strain evidence="4 5">DD2</strain>
    </source>
</reference>
<dbReference type="PROSITE" id="PS51819">
    <property type="entry name" value="VOC"/>
    <property type="match status" value="1"/>
</dbReference>
<dbReference type="GO" id="GO:0004493">
    <property type="term" value="F:methylmalonyl-CoA epimerase activity"/>
    <property type="evidence" value="ECO:0007669"/>
    <property type="project" value="TreeGrafter"/>
</dbReference>
<name>H6RQK4_BLASD</name>
<dbReference type="GO" id="GO:0046872">
    <property type="term" value="F:metal ion binding"/>
    <property type="evidence" value="ECO:0007669"/>
    <property type="project" value="UniProtKB-KW"/>
</dbReference>
<evidence type="ECO:0000313" key="4">
    <source>
        <dbReference type="EMBL" id="CCG05372.1"/>
    </source>
</evidence>
<evidence type="ECO:0000313" key="5">
    <source>
        <dbReference type="Proteomes" id="UP000007517"/>
    </source>
</evidence>
<dbReference type="RefSeq" id="WP_014378239.1">
    <property type="nucleotide sequence ID" value="NC_016943.1"/>
</dbReference>
<proteinExistence type="predicted"/>
<dbReference type="InterPro" id="IPR051785">
    <property type="entry name" value="MMCE/EMCE_epimerase"/>
</dbReference>
<dbReference type="STRING" id="1146883.BLASA_4569"/>
<dbReference type="Gene3D" id="3.10.180.10">
    <property type="entry name" value="2,3-Dihydroxybiphenyl 1,2-Dioxygenase, domain 1"/>
    <property type="match status" value="1"/>
</dbReference>
<evidence type="ECO:0000256" key="1">
    <source>
        <dbReference type="ARBA" id="ARBA00022723"/>
    </source>
</evidence>
<dbReference type="HOGENOM" id="CLU_046006_2_0_11"/>
<organism evidence="4 5">
    <name type="scientific">Blastococcus saxobsidens (strain DD2)</name>
    <dbReference type="NCBI Taxonomy" id="1146883"/>
    <lineage>
        <taxon>Bacteria</taxon>
        <taxon>Bacillati</taxon>
        <taxon>Actinomycetota</taxon>
        <taxon>Actinomycetes</taxon>
        <taxon>Geodermatophilales</taxon>
        <taxon>Geodermatophilaceae</taxon>
        <taxon>Blastococcus</taxon>
    </lineage>
</organism>
<sequence>MSAGAAVGGALPAAPAPPGLPGNRGVDHVGLTVPDIEEATRFFTGLLGFVEFYDHGPYVDETGDYQSVYFDRHPRSRCVLIRMLRTRNLNLELFEFESPDQVRRVPRTSDWGSAHIALYVEDMAVAVAFLREQGVRVLGGPQPLPEPEAAEQAEFCFFLAPWGQPLELISYPNGKAYERETDARLYSPVDPATLWA</sequence>
<dbReference type="InterPro" id="IPR029068">
    <property type="entry name" value="Glyas_Bleomycin-R_OHBP_Dase"/>
</dbReference>
<feature type="compositionally biased region" description="Low complexity" evidence="2">
    <location>
        <begin position="1"/>
        <end position="13"/>
    </location>
</feature>